<proteinExistence type="predicted"/>
<evidence type="ECO:0000313" key="1">
    <source>
        <dbReference type="EMBL" id="MDO7875602.1"/>
    </source>
</evidence>
<dbReference type="Proteomes" id="UP001176429">
    <property type="component" value="Unassembled WGS sequence"/>
</dbReference>
<keyword evidence="2" id="KW-1185">Reference proteome</keyword>
<dbReference type="RefSeq" id="WP_305006912.1">
    <property type="nucleotide sequence ID" value="NZ_JAUQSY010000007.1"/>
</dbReference>
<comment type="caution">
    <text evidence="1">The sequence shown here is derived from an EMBL/GenBank/DDBJ whole genome shotgun (WGS) entry which is preliminary data.</text>
</comment>
<sequence>MSTLTLRLRNGGPLYLYRADKATAALPAVALTEPTPFVVPLANVPGTGTHLLAYNDTGRVAHLDGQLS</sequence>
<dbReference type="EMBL" id="JAUQSY010000007">
    <property type="protein sequence ID" value="MDO7875602.1"/>
    <property type="molecule type" value="Genomic_DNA"/>
</dbReference>
<name>A0ABT9BBF9_9BACT</name>
<evidence type="ECO:0000313" key="2">
    <source>
        <dbReference type="Proteomes" id="UP001176429"/>
    </source>
</evidence>
<organism evidence="1 2">
    <name type="scientific">Hymenobacter aranciens</name>
    <dbReference type="NCBI Taxonomy" id="3063996"/>
    <lineage>
        <taxon>Bacteria</taxon>
        <taxon>Pseudomonadati</taxon>
        <taxon>Bacteroidota</taxon>
        <taxon>Cytophagia</taxon>
        <taxon>Cytophagales</taxon>
        <taxon>Hymenobacteraceae</taxon>
        <taxon>Hymenobacter</taxon>
    </lineage>
</organism>
<accession>A0ABT9BBF9</accession>
<protein>
    <submittedName>
        <fullName evidence="1">Uncharacterized protein</fullName>
    </submittedName>
</protein>
<reference evidence="1" key="1">
    <citation type="submission" date="2023-07" db="EMBL/GenBank/DDBJ databases">
        <authorList>
            <person name="Kim M.K."/>
        </authorList>
    </citation>
    <scope>NUCLEOTIDE SEQUENCE</scope>
    <source>
        <strain evidence="1">ASUV-10-1</strain>
    </source>
</reference>
<gene>
    <name evidence="1" type="ORF">Q5H93_12735</name>
</gene>